<dbReference type="AlphaFoldDB" id="A0A1X6X383"/>
<feature type="binding site" evidence="7">
    <location>
        <position position="142"/>
    </location>
    <ligand>
        <name>Zn(2+)</name>
        <dbReference type="ChEBI" id="CHEBI:29105"/>
    </ligand>
</feature>
<dbReference type="InterPro" id="IPR036874">
    <property type="entry name" value="Carbonic_anhydrase_sf"/>
</dbReference>
<comment type="function">
    <text evidence="5">Catalyzes the reversible hydration of carbon dioxide to form bicarbonate.</text>
</comment>
<sequence length="252" mass="26908">MADTTQPTTGSEAAESTEAQPEASADRRIERTNPARRFMTPKDALQAVLDGNERFVSGTPLHPNQGADRRNALANTQEPFVSLFGCSDSRVAAEMIFDVGLGEMFVIRTAGQVTDGVVLGTLEYAVDLLSTPLLVVLGHDSCGAVTAAHDSFDSGETPGGYIDDLVARIMPSVAHARAQGREGIPGAVTQNTIDTVHRIPQRSPLIKRALREGRLEIVGLTYRLDDGRVNTVSHLGPIVDANGIPVDLLTRT</sequence>
<evidence type="ECO:0000256" key="3">
    <source>
        <dbReference type="ARBA" id="ARBA00022833"/>
    </source>
</evidence>
<dbReference type="PROSITE" id="PS00705">
    <property type="entry name" value="PROK_CO2_ANHYDRASE_2"/>
    <property type="match status" value="1"/>
</dbReference>
<dbReference type="GO" id="GO:0008270">
    <property type="term" value="F:zinc ion binding"/>
    <property type="evidence" value="ECO:0007669"/>
    <property type="project" value="UniProtKB-UniRule"/>
</dbReference>
<feature type="binding site" evidence="7">
    <location>
        <position position="86"/>
    </location>
    <ligand>
        <name>Zn(2+)</name>
        <dbReference type="ChEBI" id="CHEBI:29105"/>
    </ligand>
</feature>
<reference evidence="11" key="1">
    <citation type="submission" date="2017-02" db="EMBL/GenBank/DDBJ databases">
        <authorList>
            <person name="Dridi B."/>
        </authorList>
    </citation>
    <scope>NUCLEOTIDE SEQUENCE [LARGE SCALE GENOMIC DNA]</scope>
    <source>
        <strain evidence="11">B Co 03.10</strain>
    </source>
</reference>
<evidence type="ECO:0000256" key="8">
    <source>
        <dbReference type="RuleBase" id="RU003956"/>
    </source>
</evidence>
<name>A0A1X6X383_9MICO</name>
<evidence type="ECO:0000256" key="2">
    <source>
        <dbReference type="ARBA" id="ARBA00012925"/>
    </source>
</evidence>
<comment type="similarity">
    <text evidence="1 8">Belongs to the beta-class carbonic anhydrase family.</text>
</comment>
<keyword evidence="4 8" id="KW-0456">Lyase</keyword>
<dbReference type="Gene3D" id="3.40.1050.10">
    <property type="entry name" value="Carbonic anhydrase"/>
    <property type="match status" value="1"/>
</dbReference>
<keyword evidence="11" id="KW-1185">Reference proteome</keyword>
<keyword evidence="3 7" id="KW-0862">Zinc</keyword>
<evidence type="ECO:0000256" key="1">
    <source>
        <dbReference type="ARBA" id="ARBA00006217"/>
    </source>
</evidence>
<dbReference type="EMBL" id="FWFF01000003">
    <property type="protein sequence ID" value="SLM93110.1"/>
    <property type="molecule type" value="Genomic_DNA"/>
</dbReference>
<evidence type="ECO:0000256" key="4">
    <source>
        <dbReference type="ARBA" id="ARBA00023239"/>
    </source>
</evidence>
<dbReference type="SUPFAM" id="SSF53056">
    <property type="entry name" value="beta-carbonic anhydrase, cab"/>
    <property type="match status" value="1"/>
</dbReference>
<organism evidence="10 11">
    <name type="scientific">Brevibacterium yomogidense</name>
    <dbReference type="NCBI Taxonomy" id="946573"/>
    <lineage>
        <taxon>Bacteria</taxon>
        <taxon>Bacillati</taxon>
        <taxon>Actinomycetota</taxon>
        <taxon>Actinomycetes</taxon>
        <taxon>Micrococcales</taxon>
        <taxon>Brevibacteriaceae</taxon>
        <taxon>Brevibacterium</taxon>
    </lineage>
</organism>
<dbReference type="CDD" id="cd03378">
    <property type="entry name" value="beta_CA_cladeC"/>
    <property type="match status" value="1"/>
</dbReference>
<dbReference type="EC" id="4.2.1.1" evidence="2 8"/>
<keyword evidence="7" id="KW-0479">Metal-binding</keyword>
<dbReference type="InterPro" id="IPR001765">
    <property type="entry name" value="Carbonic_anhydrase"/>
</dbReference>
<evidence type="ECO:0000313" key="10">
    <source>
        <dbReference type="EMBL" id="SLM93110.1"/>
    </source>
</evidence>
<feature type="region of interest" description="Disordered" evidence="9">
    <location>
        <begin position="1"/>
        <end position="37"/>
    </location>
</feature>
<accession>A0A1X6X383</accession>
<evidence type="ECO:0000256" key="5">
    <source>
        <dbReference type="ARBA" id="ARBA00024993"/>
    </source>
</evidence>
<feature type="compositionally biased region" description="Basic and acidic residues" evidence="9">
    <location>
        <begin position="24"/>
        <end position="33"/>
    </location>
</feature>
<gene>
    <name evidence="10" type="ORF">FM105_03520</name>
</gene>
<evidence type="ECO:0000256" key="9">
    <source>
        <dbReference type="SAM" id="MobiDB-lite"/>
    </source>
</evidence>
<proteinExistence type="inferred from homology"/>
<feature type="binding site" evidence="7">
    <location>
        <position position="139"/>
    </location>
    <ligand>
        <name>Zn(2+)</name>
        <dbReference type="ChEBI" id="CHEBI:29105"/>
    </ligand>
</feature>
<dbReference type="GO" id="GO:0015976">
    <property type="term" value="P:carbon utilization"/>
    <property type="evidence" value="ECO:0007669"/>
    <property type="project" value="InterPro"/>
</dbReference>
<comment type="cofactor">
    <cofactor evidence="7">
        <name>Zn(2+)</name>
        <dbReference type="ChEBI" id="CHEBI:29105"/>
    </cofactor>
    <text evidence="7">Binds 1 zinc ion per subunit.</text>
</comment>
<comment type="catalytic activity">
    <reaction evidence="6 8">
        <text>hydrogencarbonate + H(+) = CO2 + H2O</text>
        <dbReference type="Rhea" id="RHEA:10748"/>
        <dbReference type="ChEBI" id="CHEBI:15377"/>
        <dbReference type="ChEBI" id="CHEBI:15378"/>
        <dbReference type="ChEBI" id="CHEBI:16526"/>
        <dbReference type="ChEBI" id="CHEBI:17544"/>
        <dbReference type="EC" id="4.2.1.1"/>
    </reaction>
</comment>
<comment type="function">
    <text evidence="8">Reversible hydration of carbon dioxide.</text>
</comment>
<dbReference type="PANTHER" id="PTHR11002">
    <property type="entry name" value="CARBONIC ANHYDRASE"/>
    <property type="match status" value="1"/>
</dbReference>
<evidence type="ECO:0000313" key="11">
    <source>
        <dbReference type="Proteomes" id="UP000196581"/>
    </source>
</evidence>
<feature type="compositionally biased region" description="Polar residues" evidence="9">
    <location>
        <begin position="1"/>
        <end position="11"/>
    </location>
</feature>
<feature type="binding site" evidence="7">
    <location>
        <position position="88"/>
    </location>
    <ligand>
        <name>Zn(2+)</name>
        <dbReference type="ChEBI" id="CHEBI:29105"/>
    </ligand>
</feature>
<dbReference type="SMART" id="SM00947">
    <property type="entry name" value="Pro_CA"/>
    <property type="match status" value="1"/>
</dbReference>
<dbReference type="PANTHER" id="PTHR11002:SF79">
    <property type="entry name" value="CARBONIC ANHYDRASE 2"/>
    <property type="match status" value="1"/>
</dbReference>
<dbReference type="Pfam" id="PF00484">
    <property type="entry name" value="Pro_CA"/>
    <property type="match status" value="1"/>
</dbReference>
<dbReference type="Proteomes" id="UP000196581">
    <property type="component" value="Unassembled WGS sequence"/>
</dbReference>
<protein>
    <recommendedName>
        <fullName evidence="2 8">Carbonic anhydrase</fullName>
        <ecNumber evidence="2 8">4.2.1.1</ecNumber>
    </recommendedName>
    <alternativeName>
        <fullName evidence="8">Carbonate dehydratase</fullName>
    </alternativeName>
</protein>
<evidence type="ECO:0000256" key="6">
    <source>
        <dbReference type="ARBA" id="ARBA00048348"/>
    </source>
</evidence>
<dbReference type="InterPro" id="IPR015892">
    <property type="entry name" value="Carbonic_anhydrase_CS"/>
</dbReference>
<dbReference type="GO" id="GO:0004089">
    <property type="term" value="F:carbonate dehydratase activity"/>
    <property type="evidence" value="ECO:0007669"/>
    <property type="project" value="UniProtKB-UniRule"/>
</dbReference>
<dbReference type="PROSITE" id="PS00704">
    <property type="entry name" value="PROK_CO2_ANHYDRASE_1"/>
    <property type="match status" value="1"/>
</dbReference>
<evidence type="ECO:0000256" key="7">
    <source>
        <dbReference type="PIRSR" id="PIRSR601765-1"/>
    </source>
</evidence>